<proteinExistence type="predicted"/>
<dbReference type="Proteomes" id="UP000317650">
    <property type="component" value="Chromosome 4"/>
</dbReference>
<reference evidence="2 3" key="1">
    <citation type="journal article" date="2019" name="Nat. Plants">
        <title>Genome sequencing of Musa balbisiana reveals subgenome evolution and function divergence in polyploid bananas.</title>
        <authorList>
            <person name="Yao X."/>
        </authorList>
    </citation>
    <scope>NUCLEOTIDE SEQUENCE [LARGE SCALE GENOMIC DNA]</scope>
    <source>
        <strain evidence="3">cv. DH-PKW</strain>
        <tissue evidence="2">Leaves</tissue>
    </source>
</reference>
<feature type="region of interest" description="Disordered" evidence="1">
    <location>
        <begin position="26"/>
        <end position="56"/>
    </location>
</feature>
<protein>
    <submittedName>
        <fullName evidence="2">Uncharacterized protein</fullName>
    </submittedName>
</protein>
<evidence type="ECO:0000256" key="1">
    <source>
        <dbReference type="SAM" id="MobiDB-lite"/>
    </source>
</evidence>
<feature type="compositionally biased region" description="Gly residues" evidence="1">
    <location>
        <begin position="36"/>
        <end position="47"/>
    </location>
</feature>
<keyword evidence="3" id="KW-1185">Reference proteome</keyword>
<evidence type="ECO:0000313" key="2">
    <source>
        <dbReference type="EMBL" id="THU74064.1"/>
    </source>
</evidence>
<dbReference type="EMBL" id="PYDT01000001">
    <property type="protein sequence ID" value="THU74064.1"/>
    <property type="molecule type" value="Genomic_DNA"/>
</dbReference>
<sequence length="110" mass="11268">MQLELNPSINYMRFPDPGPEGALLLQRGSVGHDDCGGGSGRAGGAADGDGDGGEEGAVSGVAVVAVGHQEKGRLTQYGAAISAHETSLPPRERRGVDGARIGTKYRALRI</sequence>
<accession>A0A4S8KFI1</accession>
<gene>
    <name evidence="2" type="ORF">C4D60_Mb04t29410</name>
</gene>
<organism evidence="2 3">
    <name type="scientific">Musa balbisiana</name>
    <name type="common">Banana</name>
    <dbReference type="NCBI Taxonomy" id="52838"/>
    <lineage>
        <taxon>Eukaryota</taxon>
        <taxon>Viridiplantae</taxon>
        <taxon>Streptophyta</taxon>
        <taxon>Embryophyta</taxon>
        <taxon>Tracheophyta</taxon>
        <taxon>Spermatophyta</taxon>
        <taxon>Magnoliopsida</taxon>
        <taxon>Liliopsida</taxon>
        <taxon>Zingiberales</taxon>
        <taxon>Musaceae</taxon>
        <taxon>Musa</taxon>
    </lineage>
</organism>
<evidence type="ECO:0000313" key="3">
    <source>
        <dbReference type="Proteomes" id="UP000317650"/>
    </source>
</evidence>
<name>A0A4S8KFI1_MUSBA</name>
<comment type="caution">
    <text evidence="2">The sequence shown here is derived from an EMBL/GenBank/DDBJ whole genome shotgun (WGS) entry which is preliminary data.</text>
</comment>
<dbReference type="AlphaFoldDB" id="A0A4S8KFI1"/>